<evidence type="ECO:0000313" key="2">
    <source>
        <dbReference type="Proteomes" id="UP000199634"/>
    </source>
</evidence>
<reference evidence="1 2" key="1">
    <citation type="submission" date="2016-10" db="EMBL/GenBank/DDBJ databases">
        <authorList>
            <person name="de Groot N.N."/>
        </authorList>
    </citation>
    <scope>NUCLEOTIDE SEQUENCE [LARGE SCALE GENOMIC DNA]</scope>
    <source>
        <strain evidence="1 2">CGMCC 1.10825</strain>
    </source>
</reference>
<dbReference type="AlphaFoldDB" id="A0A1H6LRM3"/>
<dbReference type="EMBL" id="FNXE01000030">
    <property type="protein sequence ID" value="SEH91389.1"/>
    <property type="molecule type" value="Genomic_DNA"/>
</dbReference>
<proteinExistence type="predicted"/>
<sequence>MSTVKQIKNLYLNKKAIVSAVTVVNKNYFLIPYVKLDTVFLKNLILND</sequence>
<accession>A0A1H6LRM3</accession>
<protein>
    <submittedName>
        <fullName evidence="1">Uncharacterized protein</fullName>
    </submittedName>
</protein>
<gene>
    <name evidence="1" type="ORF">SAMN02927937_02106</name>
</gene>
<keyword evidence="2" id="KW-1185">Reference proteome</keyword>
<evidence type="ECO:0000313" key="1">
    <source>
        <dbReference type="EMBL" id="SEH91389.1"/>
    </source>
</evidence>
<name>A0A1H6LRM3_9FLAO</name>
<organism evidence="1 2">
    <name type="scientific">Paenimyroides marinum</name>
    <dbReference type="NCBI Taxonomy" id="1159016"/>
    <lineage>
        <taxon>Bacteria</taxon>
        <taxon>Pseudomonadati</taxon>
        <taxon>Bacteroidota</taxon>
        <taxon>Flavobacteriia</taxon>
        <taxon>Flavobacteriales</taxon>
        <taxon>Flavobacteriaceae</taxon>
        <taxon>Paenimyroides</taxon>
    </lineage>
</organism>
<dbReference type="Proteomes" id="UP000199634">
    <property type="component" value="Unassembled WGS sequence"/>
</dbReference>